<reference evidence="3 4" key="1">
    <citation type="submission" date="2014-05" db="EMBL/GenBank/DDBJ databases">
        <title>De novo Genome Sequence of Spirocheata sp.</title>
        <authorList>
            <person name="Shivani Y."/>
            <person name="Subhash Y."/>
            <person name="Tushar L."/>
            <person name="Sasikala C."/>
            <person name="Ramana C.V."/>
        </authorList>
    </citation>
    <scope>NUCLEOTIDE SEQUENCE [LARGE SCALE GENOMIC DNA]</scope>
    <source>
        <strain evidence="3 4">JC230</strain>
    </source>
</reference>
<dbReference type="InterPro" id="IPR017969">
    <property type="entry name" value="Heavy-metal-associated_CS"/>
</dbReference>
<dbReference type="EMBL" id="JNUP01000003">
    <property type="protein sequence ID" value="KGE73906.1"/>
    <property type="molecule type" value="Genomic_DNA"/>
</dbReference>
<dbReference type="InterPro" id="IPR006121">
    <property type="entry name" value="HMA_dom"/>
</dbReference>
<dbReference type="InterPro" id="IPR036163">
    <property type="entry name" value="HMA_dom_sf"/>
</dbReference>
<dbReference type="PROSITE" id="PS01047">
    <property type="entry name" value="HMA_1"/>
    <property type="match status" value="1"/>
</dbReference>
<dbReference type="RefSeq" id="WP_037544990.1">
    <property type="nucleotide sequence ID" value="NZ_JNUP01000003.1"/>
</dbReference>
<feature type="domain" description="HMA" evidence="2">
    <location>
        <begin position="2"/>
        <end position="68"/>
    </location>
</feature>
<sequence>MTVKTYQLETVSCPSCIAKIEGMLKKTGGVTEAEVLFNSSRVRVQFDETEVDSQTLKSRITALGYPVKGER</sequence>
<keyword evidence="4" id="KW-1185">Reference proteome</keyword>
<dbReference type="AlphaFoldDB" id="A0A098R2A9"/>
<evidence type="ECO:0000313" key="3">
    <source>
        <dbReference type="EMBL" id="KGE73906.1"/>
    </source>
</evidence>
<dbReference type="eggNOG" id="COG2608">
    <property type="taxonomic scope" value="Bacteria"/>
</dbReference>
<evidence type="ECO:0000256" key="1">
    <source>
        <dbReference type="ARBA" id="ARBA00022723"/>
    </source>
</evidence>
<evidence type="ECO:0000259" key="2">
    <source>
        <dbReference type="PROSITE" id="PS50846"/>
    </source>
</evidence>
<dbReference type="CDD" id="cd00371">
    <property type="entry name" value="HMA"/>
    <property type="match status" value="1"/>
</dbReference>
<dbReference type="PROSITE" id="PS50846">
    <property type="entry name" value="HMA_2"/>
    <property type="match status" value="1"/>
</dbReference>
<proteinExistence type="predicted"/>
<dbReference type="GO" id="GO:0046872">
    <property type="term" value="F:metal ion binding"/>
    <property type="evidence" value="ECO:0007669"/>
    <property type="project" value="UniProtKB-KW"/>
</dbReference>
<accession>A0A098R2A9</accession>
<dbReference type="OrthoDB" id="7068874at2"/>
<name>A0A098R2A9_9SPIO</name>
<evidence type="ECO:0000313" key="4">
    <source>
        <dbReference type="Proteomes" id="UP000029692"/>
    </source>
</evidence>
<dbReference type="STRING" id="1480694.DC28_01520"/>
<dbReference type="Gene3D" id="3.30.70.100">
    <property type="match status" value="1"/>
</dbReference>
<dbReference type="Pfam" id="PF00403">
    <property type="entry name" value="HMA"/>
    <property type="match status" value="1"/>
</dbReference>
<comment type="caution">
    <text evidence="3">The sequence shown here is derived from an EMBL/GenBank/DDBJ whole genome shotgun (WGS) entry which is preliminary data.</text>
</comment>
<dbReference type="SUPFAM" id="SSF55008">
    <property type="entry name" value="HMA, heavy metal-associated domain"/>
    <property type="match status" value="1"/>
</dbReference>
<dbReference type="Proteomes" id="UP000029692">
    <property type="component" value="Unassembled WGS sequence"/>
</dbReference>
<keyword evidence="1" id="KW-0479">Metal-binding</keyword>
<protein>
    <submittedName>
        <fullName evidence="3">Heavy metal-binding protein</fullName>
    </submittedName>
</protein>
<organism evidence="3 4">
    <name type="scientific">Spirochaeta lutea</name>
    <dbReference type="NCBI Taxonomy" id="1480694"/>
    <lineage>
        <taxon>Bacteria</taxon>
        <taxon>Pseudomonadati</taxon>
        <taxon>Spirochaetota</taxon>
        <taxon>Spirochaetia</taxon>
        <taxon>Spirochaetales</taxon>
        <taxon>Spirochaetaceae</taxon>
        <taxon>Spirochaeta</taxon>
    </lineage>
</organism>
<gene>
    <name evidence="3" type="ORF">DC28_01520</name>
</gene>